<sequence>MASTISIQTLMNSIQLPVLTINQHEQSIFKTLSLSLSDYNGMFISERQSALNYRHRFSESGYESDWHVAGDPTLITIQQGAIELVTRLGEKRRFGLGEQFIAADYLHLKTLEDEGIGHKARVLGNTPLLALHIKLSTEPKAWLHKYTTLLTGK</sequence>
<keyword evidence="2" id="KW-1185">Reference proteome</keyword>
<comment type="caution">
    <text evidence="1">The sequence shown here is derived from an EMBL/GenBank/DDBJ whole genome shotgun (WGS) entry which is preliminary data.</text>
</comment>
<evidence type="ECO:0000313" key="1">
    <source>
        <dbReference type="EMBL" id="MFC3120893.1"/>
    </source>
</evidence>
<protein>
    <submittedName>
        <fullName evidence="1">Uncharacterized protein</fullName>
    </submittedName>
</protein>
<gene>
    <name evidence="1" type="ORF">ACFOHL_04635</name>
</gene>
<organism evidence="1 2">
    <name type="scientific">Agaribacter flavus</name>
    <dbReference type="NCBI Taxonomy" id="1902781"/>
    <lineage>
        <taxon>Bacteria</taxon>
        <taxon>Pseudomonadati</taxon>
        <taxon>Pseudomonadota</taxon>
        <taxon>Gammaproteobacteria</taxon>
        <taxon>Alteromonadales</taxon>
        <taxon>Alteromonadaceae</taxon>
        <taxon>Agaribacter</taxon>
    </lineage>
</organism>
<dbReference type="Proteomes" id="UP001595478">
    <property type="component" value="Unassembled WGS sequence"/>
</dbReference>
<dbReference type="EMBL" id="JBHRSW010000006">
    <property type="protein sequence ID" value="MFC3120893.1"/>
    <property type="molecule type" value="Genomic_DNA"/>
</dbReference>
<dbReference type="RefSeq" id="WP_376919035.1">
    <property type="nucleotide sequence ID" value="NZ_JBHRSW010000006.1"/>
</dbReference>
<name>A0ABV7FNQ8_9ALTE</name>
<proteinExistence type="predicted"/>
<evidence type="ECO:0000313" key="2">
    <source>
        <dbReference type="Proteomes" id="UP001595478"/>
    </source>
</evidence>
<reference evidence="2" key="1">
    <citation type="journal article" date="2019" name="Int. J. Syst. Evol. Microbiol.">
        <title>The Global Catalogue of Microorganisms (GCM) 10K type strain sequencing project: providing services to taxonomists for standard genome sequencing and annotation.</title>
        <authorList>
            <consortium name="The Broad Institute Genomics Platform"/>
            <consortium name="The Broad Institute Genome Sequencing Center for Infectious Disease"/>
            <person name="Wu L."/>
            <person name="Ma J."/>
        </authorList>
    </citation>
    <scope>NUCLEOTIDE SEQUENCE [LARGE SCALE GENOMIC DNA]</scope>
    <source>
        <strain evidence="2">KCTC 52473</strain>
    </source>
</reference>
<accession>A0ABV7FNQ8</accession>